<dbReference type="GO" id="GO:0008675">
    <property type="term" value="F:2-dehydro-3-deoxy-phosphogluconate aldolase activity"/>
    <property type="evidence" value="ECO:0007669"/>
    <property type="project" value="UniProtKB-EC"/>
</dbReference>
<dbReference type="Proteomes" id="UP000717624">
    <property type="component" value="Unassembled WGS sequence"/>
</dbReference>
<gene>
    <name evidence="6" type="ORF">JOD01_002987</name>
</gene>
<dbReference type="Pfam" id="PF01081">
    <property type="entry name" value="Aldolase"/>
    <property type="match status" value="1"/>
</dbReference>
<comment type="similarity">
    <text evidence="2">Belongs to the KHG/KDPG aldolase family.</text>
</comment>
<dbReference type="Gene3D" id="3.20.20.70">
    <property type="entry name" value="Aldolase class I"/>
    <property type="match status" value="1"/>
</dbReference>
<dbReference type="RefSeq" id="WP_204519060.1">
    <property type="nucleotide sequence ID" value="NZ_BAABIN010000003.1"/>
</dbReference>
<comment type="pathway">
    <text evidence="1">Carbohydrate acid metabolism.</text>
</comment>
<dbReference type="EMBL" id="JAFBEB010000011">
    <property type="protein sequence ID" value="MBM7591348.1"/>
    <property type="molecule type" value="Genomic_DNA"/>
</dbReference>
<dbReference type="InterPro" id="IPR013785">
    <property type="entry name" value="Aldolase_TIM"/>
</dbReference>
<dbReference type="CDD" id="cd00452">
    <property type="entry name" value="KDPG_aldolase"/>
    <property type="match status" value="1"/>
</dbReference>
<comment type="caution">
    <text evidence="6">The sequence shown here is derived from an EMBL/GenBank/DDBJ whole genome shotgun (WGS) entry which is preliminary data.</text>
</comment>
<sequence>MASRLESYQRLQQSGIVAVMRRMKPEKVVEIVAALQRAGVTAIEITVEHADGYACLDVLKKQFGAGLLLGAGTVLDTETAKRALETGADFIVTPVVKTDVIALANRYGVLIGAGAMTPSEILTAYEAGADIVKVFPADTLGADYLKHVKGPLGHIPLMPTGGINLNNLADYVRNGALCVGVGSALYQYETAQEIEQEASRFVQAYQGAKNAKK</sequence>
<name>A0A939BTB7_9BACL</name>
<dbReference type="AlphaFoldDB" id="A0A939BTB7"/>
<dbReference type="EC" id="4.1.3.42" evidence="6"/>
<dbReference type="SUPFAM" id="SSF51569">
    <property type="entry name" value="Aldolase"/>
    <property type="match status" value="1"/>
</dbReference>
<accession>A0A939BTB7</accession>
<protein>
    <submittedName>
        <fullName evidence="6">2-dehydro-3-deoxyphosphogluconate aldolase/(4S)-4-hydroxy-2-oxoglutarate aldolase</fullName>
        <ecNumber evidence="6">4.1.2.14</ecNumber>
        <ecNumber evidence="6">4.1.3.42</ecNumber>
    </submittedName>
</protein>
<organism evidence="6 7">
    <name type="scientific">Brevibacillus fulvus</name>
    <dbReference type="NCBI Taxonomy" id="1125967"/>
    <lineage>
        <taxon>Bacteria</taxon>
        <taxon>Bacillati</taxon>
        <taxon>Bacillota</taxon>
        <taxon>Bacilli</taxon>
        <taxon>Bacillales</taxon>
        <taxon>Paenibacillaceae</taxon>
        <taxon>Brevibacillus</taxon>
    </lineage>
</organism>
<dbReference type="InterPro" id="IPR000887">
    <property type="entry name" value="Aldlse_KDPG_KHG"/>
</dbReference>
<dbReference type="PANTHER" id="PTHR30246">
    <property type="entry name" value="2-KETO-3-DEOXY-6-PHOSPHOGLUCONATE ALDOLASE"/>
    <property type="match status" value="1"/>
</dbReference>
<evidence type="ECO:0000256" key="1">
    <source>
        <dbReference type="ARBA" id="ARBA00004761"/>
    </source>
</evidence>
<evidence type="ECO:0000256" key="2">
    <source>
        <dbReference type="ARBA" id="ARBA00006906"/>
    </source>
</evidence>
<proteinExistence type="inferred from homology"/>
<evidence type="ECO:0000256" key="5">
    <source>
        <dbReference type="ARBA" id="ARBA00023277"/>
    </source>
</evidence>
<dbReference type="PANTHER" id="PTHR30246:SF1">
    <property type="entry name" value="2-DEHYDRO-3-DEOXY-6-PHOSPHOGALACTONATE ALDOLASE-RELATED"/>
    <property type="match status" value="1"/>
</dbReference>
<keyword evidence="5" id="KW-0119">Carbohydrate metabolism</keyword>
<evidence type="ECO:0000313" key="7">
    <source>
        <dbReference type="Proteomes" id="UP000717624"/>
    </source>
</evidence>
<evidence type="ECO:0000313" key="6">
    <source>
        <dbReference type="EMBL" id="MBM7591348.1"/>
    </source>
</evidence>
<keyword evidence="4 6" id="KW-0456">Lyase</keyword>
<comment type="subunit">
    <text evidence="3">Homotrimer.</text>
</comment>
<dbReference type="NCBIfam" id="TIGR01182">
    <property type="entry name" value="eda"/>
    <property type="match status" value="1"/>
</dbReference>
<dbReference type="EC" id="4.1.2.14" evidence="6"/>
<evidence type="ECO:0000256" key="4">
    <source>
        <dbReference type="ARBA" id="ARBA00023239"/>
    </source>
</evidence>
<keyword evidence="7" id="KW-1185">Reference proteome</keyword>
<reference evidence="6" key="1">
    <citation type="submission" date="2021-01" db="EMBL/GenBank/DDBJ databases">
        <title>Genomic Encyclopedia of Type Strains, Phase IV (KMG-IV): sequencing the most valuable type-strain genomes for metagenomic binning, comparative biology and taxonomic classification.</title>
        <authorList>
            <person name="Goeker M."/>
        </authorList>
    </citation>
    <scope>NUCLEOTIDE SEQUENCE</scope>
    <source>
        <strain evidence="6">DSM 25523</strain>
    </source>
</reference>
<dbReference type="GO" id="GO:0106009">
    <property type="term" value="F:(4S)-4-hydroxy-2-oxoglutarate aldolase activity"/>
    <property type="evidence" value="ECO:0007669"/>
    <property type="project" value="UniProtKB-EC"/>
</dbReference>
<evidence type="ECO:0000256" key="3">
    <source>
        <dbReference type="ARBA" id="ARBA00011233"/>
    </source>
</evidence>